<dbReference type="Proteomes" id="UP001185135">
    <property type="component" value="Segment"/>
</dbReference>
<gene>
    <name evidence="1" type="ORF">pkur_cds_446</name>
</gene>
<organism evidence="1 2">
    <name type="scientific">Pandoravirus kuranda</name>
    <dbReference type="NCBI Taxonomy" id="3019033"/>
    <lineage>
        <taxon>Viruses</taxon>
        <taxon>Pandoravirus</taxon>
    </lineage>
</organism>
<protein>
    <recommendedName>
        <fullName evidence="3">F-box domain containing protein</fullName>
    </recommendedName>
</protein>
<name>A0AA95EER1_9VIRU</name>
<dbReference type="EMBL" id="ON887157">
    <property type="protein sequence ID" value="WBR14620.1"/>
    <property type="molecule type" value="Genomic_DNA"/>
</dbReference>
<proteinExistence type="predicted"/>
<reference evidence="1" key="1">
    <citation type="submission" date="2022-06" db="EMBL/GenBank/DDBJ databases">
        <authorList>
            <person name="Legendre M."/>
            <person name="Claverie J.-M."/>
            <person name="Alempic J.-M."/>
            <person name="Abergel C."/>
        </authorList>
    </citation>
    <scope>NUCLEOTIDE SEQUENCE</scope>
    <source>
        <strain evidence="1">Kuranda</strain>
    </source>
</reference>
<evidence type="ECO:0000313" key="2">
    <source>
        <dbReference type="Proteomes" id="UP001185135"/>
    </source>
</evidence>
<evidence type="ECO:0008006" key="3">
    <source>
        <dbReference type="Google" id="ProtNLM"/>
    </source>
</evidence>
<sequence>MRQTAAADGPHAATLTTLPAEIRCRILGLLPTASMARARLAHRRLAVQGSDRTRASRQEAVWLRTSPKRACALGRTDVITYLYKRKRIPRTIDLTRCTHAVFTEAAEHDNVSVVQFVSTTTGIRRSRRQEAFDRAVYWDGPQVARLLFGLGGRRVSPSMVERAPSTIRFLLSLPRLDIREIICDPHARLDVVRLLCEAYPHFSRQRLLNSTKCAAVAQ</sequence>
<accession>A0AA95EER1</accession>
<evidence type="ECO:0000313" key="1">
    <source>
        <dbReference type="EMBL" id="WBR14620.1"/>
    </source>
</evidence>